<name>A0A0A8K2H2_9HYPH</name>
<proteinExistence type="predicted"/>
<organism evidence="3 4">
    <name type="scientific">Methyloceanibacter caenitepidi</name>
    <dbReference type="NCBI Taxonomy" id="1384459"/>
    <lineage>
        <taxon>Bacteria</taxon>
        <taxon>Pseudomonadati</taxon>
        <taxon>Pseudomonadota</taxon>
        <taxon>Alphaproteobacteria</taxon>
        <taxon>Hyphomicrobiales</taxon>
        <taxon>Hyphomicrobiaceae</taxon>
        <taxon>Methyloceanibacter</taxon>
    </lineage>
</organism>
<feature type="transmembrane region" description="Helical" evidence="2">
    <location>
        <begin position="104"/>
        <end position="127"/>
    </location>
</feature>
<dbReference type="Pfam" id="PF03350">
    <property type="entry name" value="UPF0114"/>
    <property type="match status" value="1"/>
</dbReference>
<evidence type="ECO:0000256" key="1">
    <source>
        <dbReference type="SAM" id="MobiDB-lite"/>
    </source>
</evidence>
<sequence length="153" mass="16973">MIFTACPSATDEARFGTAAVTSVVEALDLFLIAIVLLYFAFGIYSLFIHPEEAEQQLALPAWLRVRQIGQLKQVVAELILVILFVLFLRVVLQSFEESGSDMSWGRIATIMLLPVSTALLALALRLVELHPKPRRSAAPNSNSREVQKPLPKE</sequence>
<feature type="transmembrane region" description="Helical" evidence="2">
    <location>
        <begin position="74"/>
        <end position="92"/>
    </location>
</feature>
<dbReference type="InterPro" id="IPR005134">
    <property type="entry name" value="UPF0114"/>
</dbReference>
<keyword evidence="2" id="KW-0472">Membrane</keyword>
<dbReference type="Proteomes" id="UP000031643">
    <property type="component" value="Chromosome"/>
</dbReference>
<dbReference type="OrthoDB" id="9794066at2"/>
<evidence type="ECO:0000256" key="2">
    <source>
        <dbReference type="SAM" id="Phobius"/>
    </source>
</evidence>
<protein>
    <submittedName>
        <fullName evidence="3">Integral membrane protein</fullName>
    </submittedName>
</protein>
<reference evidence="3 4" key="1">
    <citation type="submission" date="2014-09" db="EMBL/GenBank/DDBJ databases">
        <title>Genome sequencing of Methyloceanibacter caenitepidi Gela4.</title>
        <authorList>
            <person name="Takeuchi M."/>
            <person name="Susumu S."/>
            <person name="Kamagata Y."/>
            <person name="Oshima K."/>
            <person name="Hattori M."/>
            <person name="Iwasaki W."/>
        </authorList>
    </citation>
    <scope>NUCLEOTIDE SEQUENCE [LARGE SCALE GENOMIC DNA]</scope>
    <source>
        <strain evidence="3 4">Gela4</strain>
    </source>
</reference>
<dbReference type="EMBL" id="AP014648">
    <property type="protein sequence ID" value="BAQ16717.1"/>
    <property type="molecule type" value="Genomic_DNA"/>
</dbReference>
<evidence type="ECO:0000313" key="4">
    <source>
        <dbReference type="Proteomes" id="UP000031643"/>
    </source>
</evidence>
<keyword evidence="4" id="KW-1185">Reference proteome</keyword>
<dbReference type="HOGENOM" id="CLU_1711095_0_0_5"/>
<gene>
    <name evidence="3" type="ORF">GL4_1259</name>
</gene>
<dbReference type="KEGG" id="mcg:GL4_1259"/>
<evidence type="ECO:0000313" key="3">
    <source>
        <dbReference type="EMBL" id="BAQ16717.1"/>
    </source>
</evidence>
<feature type="transmembrane region" description="Helical" evidence="2">
    <location>
        <begin position="29"/>
        <end position="47"/>
    </location>
</feature>
<keyword evidence="2" id="KW-0812">Transmembrane</keyword>
<keyword evidence="2" id="KW-1133">Transmembrane helix</keyword>
<accession>A0A0A8K2H2</accession>
<dbReference type="AlphaFoldDB" id="A0A0A8K2H2"/>
<feature type="region of interest" description="Disordered" evidence="1">
    <location>
        <begin position="133"/>
        <end position="153"/>
    </location>
</feature>